<proteinExistence type="predicted"/>
<dbReference type="SUPFAM" id="SSF52317">
    <property type="entry name" value="Class I glutamine amidotransferase-like"/>
    <property type="match status" value="1"/>
</dbReference>
<dbReference type="InterPro" id="IPR029062">
    <property type="entry name" value="Class_I_gatase-like"/>
</dbReference>
<dbReference type="Gene3D" id="3.40.50.880">
    <property type="match status" value="1"/>
</dbReference>
<reference evidence="2" key="1">
    <citation type="submission" date="2018-05" db="EMBL/GenBank/DDBJ databases">
        <authorList>
            <person name="Lanie J.A."/>
            <person name="Ng W.-L."/>
            <person name="Kazmierczak K.M."/>
            <person name="Andrzejewski T.M."/>
            <person name="Davidsen T.M."/>
            <person name="Wayne K.J."/>
            <person name="Tettelin H."/>
            <person name="Glass J.I."/>
            <person name="Rusch D."/>
            <person name="Podicherti R."/>
            <person name="Tsui H.-C.T."/>
            <person name="Winkler M.E."/>
        </authorList>
    </citation>
    <scope>NUCLEOTIDE SEQUENCE</scope>
</reference>
<evidence type="ECO:0000313" key="2">
    <source>
        <dbReference type="EMBL" id="SVB41719.1"/>
    </source>
</evidence>
<name>A0A382DU79_9ZZZZ</name>
<dbReference type="PROSITE" id="PS01159">
    <property type="entry name" value="WW_DOMAIN_1"/>
    <property type="match status" value="1"/>
</dbReference>
<protein>
    <recommendedName>
        <fullName evidence="1">WW domain-containing protein</fullName>
    </recommendedName>
</protein>
<sequence>MKTQTMILLALGLAAAPLGEAAWEDGKKRLKPLTDDTMGKVLAALPANATVKPKKTRRILVFYRCETFVHGSIVAGNFAMQELGRKTGAFTADLADDYAVFNKANLKKYDAILFNNTTSLVLENDNQRNGILDFMSQGKGVAGIHAASDNFYKWKAGARMIGGQFNGHPWGGGGTWSFKLDDPKHLLNQAFKGKGFWHKDEIYQYKPENYVGGDKIRVLVSLDLNTEQTMKPLNRNEGLKTQYTEGGRTVPVSWIRTFEGGRVFYTNLGHNASTYWNPAVLQHYLDGLQYALGDLKADATPSSEITREEVLAPPTP</sequence>
<evidence type="ECO:0000259" key="1">
    <source>
        <dbReference type="PROSITE" id="PS01159"/>
    </source>
</evidence>
<dbReference type="PANTHER" id="PTHR40469">
    <property type="entry name" value="SECRETED GLYCOSYL HYDROLASE"/>
    <property type="match status" value="1"/>
</dbReference>
<dbReference type="Pfam" id="PF06283">
    <property type="entry name" value="ThuA"/>
    <property type="match status" value="1"/>
</dbReference>
<feature type="domain" description="WW" evidence="1">
    <location>
        <begin position="254"/>
        <end position="278"/>
    </location>
</feature>
<dbReference type="InterPro" id="IPR001202">
    <property type="entry name" value="WW_dom"/>
</dbReference>
<dbReference type="PANTHER" id="PTHR40469:SF2">
    <property type="entry name" value="GALACTOSE-BINDING DOMAIN-LIKE SUPERFAMILY PROTEIN"/>
    <property type="match status" value="1"/>
</dbReference>
<dbReference type="InterPro" id="IPR029010">
    <property type="entry name" value="ThuA-like"/>
</dbReference>
<dbReference type="EMBL" id="UINC01041025">
    <property type="protein sequence ID" value="SVB41719.1"/>
    <property type="molecule type" value="Genomic_DNA"/>
</dbReference>
<gene>
    <name evidence="2" type="ORF">METZ01_LOCUS194573</name>
</gene>
<organism evidence="2">
    <name type="scientific">marine metagenome</name>
    <dbReference type="NCBI Taxonomy" id="408172"/>
    <lineage>
        <taxon>unclassified sequences</taxon>
        <taxon>metagenomes</taxon>
        <taxon>ecological metagenomes</taxon>
    </lineage>
</organism>
<dbReference type="AlphaFoldDB" id="A0A382DU79"/>
<accession>A0A382DU79</accession>